<dbReference type="PANTHER" id="PTHR33567:SF3">
    <property type="entry name" value="CHROMATE ION TRANSPORTER (EUROFUNG)"/>
    <property type="match status" value="1"/>
</dbReference>
<feature type="transmembrane region" description="Helical" evidence="7">
    <location>
        <begin position="112"/>
        <end position="134"/>
    </location>
</feature>
<feature type="transmembrane region" description="Helical" evidence="7">
    <location>
        <begin position="258"/>
        <end position="279"/>
    </location>
</feature>
<reference evidence="8 9" key="1">
    <citation type="submission" date="2022-07" db="EMBL/GenBank/DDBJ databases">
        <title>Genome-wide signatures of adaptation to extreme environments.</title>
        <authorList>
            <person name="Cho C.H."/>
            <person name="Yoon H.S."/>
        </authorList>
    </citation>
    <scope>NUCLEOTIDE SEQUENCE [LARGE SCALE GENOMIC DNA]</scope>
    <source>
        <strain evidence="8 9">DBV 063 E5</strain>
    </source>
</reference>
<dbReference type="Pfam" id="PF02417">
    <property type="entry name" value="Chromate_transp"/>
    <property type="match status" value="2"/>
</dbReference>
<evidence type="ECO:0000256" key="3">
    <source>
        <dbReference type="ARBA" id="ARBA00022475"/>
    </source>
</evidence>
<evidence type="ECO:0000256" key="7">
    <source>
        <dbReference type="SAM" id="Phobius"/>
    </source>
</evidence>
<dbReference type="PANTHER" id="PTHR33567">
    <property type="entry name" value="CHROMATE ION TRANSPORTER (EUROFUNG)"/>
    <property type="match status" value="1"/>
</dbReference>
<comment type="similarity">
    <text evidence="2">Belongs to the chromate ion transporter (CHR) (TC 2.A.51) family.</text>
</comment>
<dbReference type="PIRSF" id="PIRSF004810">
    <property type="entry name" value="ChrA"/>
    <property type="match status" value="1"/>
</dbReference>
<feature type="transmembrane region" description="Helical" evidence="7">
    <location>
        <begin position="360"/>
        <end position="385"/>
    </location>
</feature>
<keyword evidence="4 7" id="KW-0812">Transmembrane</keyword>
<dbReference type="EMBL" id="JANCYW010000013">
    <property type="protein sequence ID" value="KAK4537539.1"/>
    <property type="molecule type" value="Genomic_DNA"/>
</dbReference>
<evidence type="ECO:0000256" key="5">
    <source>
        <dbReference type="ARBA" id="ARBA00022989"/>
    </source>
</evidence>
<evidence type="ECO:0000256" key="2">
    <source>
        <dbReference type="ARBA" id="ARBA00005262"/>
    </source>
</evidence>
<protein>
    <recommendedName>
        <fullName evidence="10">Chromate transporter</fullName>
    </recommendedName>
</protein>
<comment type="caution">
    <text evidence="8">The sequence shown here is derived from an EMBL/GenBank/DDBJ whole genome shotgun (WGS) entry which is preliminary data.</text>
</comment>
<accession>A0AAV9IZ43</accession>
<keyword evidence="6 7" id="KW-0472">Membrane</keyword>
<evidence type="ECO:0000313" key="8">
    <source>
        <dbReference type="EMBL" id="KAK4537539.1"/>
    </source>
</evidence>
<proteinExistence type="inferred from homology"/>
<feature type="transmembrane region" description="Helical" evidence="7">
    <location>
        <begin position="146"/>
        <end position="169"/>
    </location>
</feature>
<feature type="transmembrane region" description="Helical" evidence="7">
    <location>
        <begin position="331"/>
        <end position="353"/>
    </location>
</feature>
<evidence type="ECO:0000256" key="6">
    <source>
        <dbReference type="ARBA" id="ARBA00023136"/>
    </source>
</evidence>
<name>A0AAV9IZ43_CYACA</name>
<gene>
    <name evidence="8" type="ORF">CDCA_CDCA13G3564</name>
</gene>
<evidence type="ECO:0000313" key="9">
    <source>
        <dbReference type="Proteomes" id="UP001301350"/>
    </source>
</evidence>
<keyword evidence="5 7" id="KW-1133">Transmembrane helix</keyword>
<dbReference type="Proteomes" id="UP001301350">
    <property type="component" value="Unassembled WGS sequence"/>
</dbReference>
<dbReference type="GO" id="GO:0005886">
    <property type="term" value="C:plasma membrane"/>
    <property type="evidence" value="ECO:0007669"/>
    <property type="project" value="UniProtKB-SubCell"/>
</dbReference>
<feature type="transmembrane region" description="Helical" evidence="7">
    <location>
        <begin position="429"/>
        <end position="457"/>
    </location>
</feature>
<keyword evidence="9" id="KW-1185">Reference proteome</keyword>
<feature type="transmembrane region" description="Helical" evidence="7">
    <location>
        <begin position="397"/>
        <end position="417"/>
    </location>
</feature>
<evidence type="ECO:0008006" key="10">
    <source>
        <dbReference type="Google" id="ProtNLM"/>
    </source>
</evidence>
<dbReference type="InterPro" id="IPR003370">
    <property type="entry name" value="Chromate_transpt"/>
</dbReference>
<evidence type="ECO:0000256" key="4">
    <source>
        <dbReference type="ARBA" id="ARBA00022692"/>
    </source>
</evidence>
<organism evidence="8 9">
    <name type="scientific">Cyanidium caldarium</name>
    <name type="common">Red alga</name>
    <dbReference type="NCBI Taxonomy" id="2771"/>
    <lineage>
        <taxon>Eukaryota</taxon>
        <taxon>Rhodophyta</taxon>
        <taxon>Bangiophyceae</taxon>
        <taxon>Cyanidiales</taxon>
        <taxon>Cyanidiaceae</taxon>
        <taxon>Cyanidium</taxon>
    </lineage>
</organism>
<dbReference type="InterPro" id="IPR014047">
    <property type="entry name" value="Chr_Tranpt_l_chain"/>
</dbReference>
<dbReference type="NCBIfam" id="TIGR00937">
    <property type="entry name" value="2A51"/>
    <property type="match status" value="1"/>
</dbReference>
<comment type="subcellular location">
    <subcellularLocation>
        <location evidence="1">Cell membrane</location>
        <topology evidence="1">Multi-pass membrane protein</topology>
    </subcellularLocation>
</comment>
<dbReference type="GO" id="GO:0015109">
    <property type="term" value="F:chromate transmembrane transporter activity"/>
    <property type="evidence" value="ECO:0007669"/>
    <property type="project" value="InterPro"/>
</dbReference>
<evidence type="ECO:0000256" key="1">
    <source>
        <dbReference type="ARBA" id="ARBA00004651"/>
    </source>
</evidence>
<dbReference type="AlphaFoldDB" id="A0AAV9IZ43"/>
<keyword evidence="3" id="KW-1003">Cell membrane</keyword>
<sequence>MQSDAPERVTPAEVDESTPVLNKSVITPPSLPYLHLLRSVAAGVWPLGWIAFGGPSAHISLFHQRFVATADAWLDEDTFLELYALCASLPGPTSTQTATTVGIYRAGWLGGLLALFLFQWPGMALMLTLGLLMYSGHAVERWRVLLLRLSVGLAAAAMSQVALASFTIIRAACGDDRLKLGLATAAATIGVLVPADRASYVYPLTIAAGGAAVLCRDRWRRHGGSEEETFPVEATTTSPRERTRDIVHHESRWVGTSCLALFASITALAAGVSVAGAALTSVSLRLFATSWRLGTTVFGGGQVVLPMMLKELVAATDVGANATAGTVPNNAFMLGFSLVQAIPGPLFNLSVFIGAAADGVLGAVAAGAGLFAPGILLLFGVLPFWDRVRQAQWVRLLVQGLNATAAGLILAGCWMLLRRAVYDSATFSILMLATYGALCKVPVALTILGGGIVGLAVPPARNSIPG</sequence>